<feature type="transmembrane region" description="Helical" evidence="8">
    <location>
        <begin position="393"/>
        <end position="416"/>
    </location>
</feature>
<feature type="transmembrane region" description="Helical" evidence="8">
    <location>
        <begin position="465"/>
        <end position="484"/>
    </location>
</feature>
<dbReference type="PANTHER" id="PTHR48022:SF48">
    <property type="entry name" value="SUGAR TRANSPORTER, PUTATIVE (AFU_ORTHOLOGUE AFUA_3G06730)-RELATED"/>
    <property type="match status" value="1"/>
</dbReference>
<keyword evidence="3 7" id="KW-0813">Transport</keyword>
<dbReference type="PRINTS" id="PR00171">
    <property type="entry name" value="SUGRTRNSPORT"/>
</dbReference>
<dbReference type="InterPro" id="IPR050360">
    <property type="entry name" value="MFS_Sugar_Transporters"/>
</dbReference>
<dbReference type="InterPro" id="IPR020846">
    <property type="entry name" value="MFS_dom"/>
</dbReference>
<name>A0A9W8UTG2_AKAMU</name>
<comment type="subcellular location">
    <subcellularLocation>
        <location evidence="1">Membrane</location>
        <topology evidence="1">Multi-pass membrane protein</topology>
    </subcellularLocation>
</comment>
<dbReference type="RefSeq" id="XP_056060390.1">
    <property type="nucleotide sequence ID" value="XM_056192142.1"/>
</dbReference>
<evidence type="ECO:0000256" key="3">
    <source>
        <dbReference type="ARBA" id="ARBA00022448"/>
    </source>
</evidence>
<evidence type="ECO:0000256" key="5">
    <source>
        <dbReference type="ARBA" id="ARBA00022989"/>
    </source>
</evidence>
<evidence type="ECO:0000313" key="11">
    <source>
        <dbReference type="Proteomes" id="UP001144673"/>
    </source>
</evidence>
<feature type="transmembrane region" description="Helical" evidence="8">
    <location>
        <begin position="122"/>
        <end position="144"/>
    </location>
</feature>
<dbReference type="EMBL" id="JAJHUN010000001">
    <property type="protein sequence ID" value="KAJ4165475.1"/>
    <property type="molecule type" value="Genomic_DNA"/>
</dbReference>
<feature type="transmembrane region" description="Helical" evidence="8">
    <location>
        <begin position="97"/>
        <end position="116"/>
    </location>
</feature>
<feature type="transmembrane region" description="Helical" evidence="8">
    <location>
        <begin position="428"/>
        <end position="453"/>
    </location>
</feature>
<dbReference type="FunFam" id="1.20.1250.20:FF:000451">
    <property type="entry name" value="MFS sugar transporter, putative"/>
    <property type="match status" value="1"/>
</dbReference>
<dbReference type="InterPro" id="IPR005829">
    <property type="entry name" value="Sugar_transporter_CS"/>
</dbReference>
<gene>
    <name evidence="10" type="ORF">LMH87_007107</name>
</gene>
<evidence type="ECO:0000256" key="8">
    <source>
        <dbReference type="SAM" id="Phobius"/>
    </source>
</evidence>
<dbReference type="Proteomes" id="UP001144673">
    <property type="component" value="Chromosome 1"/>
</dbReference>
<evidence type="ECO:0000256" key="1">
    <source>
        <dbReference type="ARBA" id="ARBA00004141"/>
    </source>
</evidence>
<dbReference type="InterPro" id="IPR003663">
    <property type="entry name" value="Sugar/inositol_transpt"/>
</dbReference>
<dbReference type="PROSITE" id="PS00217">
    <property type="entry name" value="SUGAR_TRANSPORT_2"/>
    <property type="match status" value="1"/>
</dbReference>
<sequence>MASSANAQSKPRGVWRQLLDNPYIFGLSAFASLGGFLFGYDQGVVSGVLEMESFAALFPRIYLDSGFKGWFVSTLLLAAWLGSLINGPVADRFGRKGSMLAAVAVFTLGSALQAAASTTGLLFGGRAVAGFAVGMLTMIVPMYMSEVSTAGIRGTLVVLQQLSITLGILVSYWLEYGTQYIGGTRCAPGIPYTGGTPGKPTFDPRYDVGPPGQRCPGGQSQAAWRVPFALQIVPALVLGVGMLFYPESPRYHLMRHQEDAALRALAQLRRAEHPDSECLRDEYLAIKAEVLFDESIARDRFPGKTGASLYFAQYGSLVSSKPAFRRLAIGCLIGFFQQFMGCNALIYFAPTIFGQLGLTGGTTSLLATGVYGIVNTLSTLPALFLIDRVGRRPLLMCGAAGTFISLVIVGAMLGAYGNDLPAHPAAGWVGIAFIYIYDINFSYSFAPIGWVLPSEIFNLGNRSKAMAITTSCTWMCNFIIGLVTPDMLESFGWGTYIFFAAFCLLALLFTYFCVPETKGKSLEDMDEIFGDTAAHEEKQRLFNIAASLGLTAPLPTLDKIDDATADAREYA</sequence>
<organism evidence="10 11">
    <name type="scientific">Akanthomyces muscarius</name>
    <name type="common">Entomopathogenic fungus</name>
    <name type="synonym">Lecanicillium muscarium</name>
    <dbReference type="NCBI Taxonomy" id="2231603"/>
    <lineage>
        <taxon>Eukaryota</taxon>
        <taxon>Fungi</taxon>
        <taxon>Dikarya</taxon>
        <taxon>Ascomycota</taxon>
        <taxon>Pezizomycotina</taxon>
        <taxon>Sordariomycetes</taxon>
        <taxon>Hypocreomycetidae</taxon>
        <taxon>Hypocreales</taxon>
        <taxon>Cordycipitaceae</taxon>
        <taxon>Akanthomyces</taxon>
    </lineage>
</organism>
<dbReference type="FunFam" id="1.20.1250.20:FF:000388">
    <property type="entry name" value="MFS sugar transporter, putative"/>
    <property type="match status" value="1"/>
</dbReference>
<keyword evidence="6 8" id="KW-0472">Membrane</keyword>
<keyword evidence="5 8" id="KW-1133">Transmembrane helix</keyword>
<evidence type="ECO:0000259" key="9">
    <source>
        <dbReference type="PROSITE" id="PS50850"/>
    </source>
</evidence>
<accession>A0A9W8UTG2</accession>
<evidence type="ECO:0000256" key="6">
    <source>
        <dbReference type="ARBA" id="ARBA00023136"/>
    </source>
</evidence>
<dbReference type="NCBIfam" id="TIGR00879">
    <property type="entry name" value="SP"/>
    <property type="match status" value="1"/>
</dbReference>
<dbReference type="SUPFAM" id="SSF103473">
    <property type="entry name" value="MFS general substrate transporter"/>
    <property type="match status" value="1"/>
</dbReference>
<feature type="transmembrane region" description="Helical" evidence="8">
    <location>
        <begin position="21"/>
        <end position="40"/>
    </location>
</feature>
<dbReference type="Pfam" id="PF00083">
    <property type="entry name" value="Sugar_tr"/>
    <property type="match status" value="1"/>
</dbReference>
<dbReference type="InterPro" id="IPR005828">
    <property type="entry name" value="MFS_sugar_transport-like"/>
</dbReference>
<evidence type="ECO:0000256" key="7">
    <source>
        <dbReference type="RuleBase" id="RU003346"/>
    </source>
</evidence>
<feature type="transmembrane region" description="Helical" evidence="8">
    <location>
        <begin position="365"/>
        <end position="386"/>
    </location>
</feature>
<dbReference type="PANTHER" id="PTHR48022">
    <property type="entry name" value="PLASTIDIC GLUCOSE TRANSPORTER 4"/>
    <property type="match status" value="1"/>
</dbReference>
<feature type="domain" description="Major facilitator superfamily (MFS) profile" evidence="9">
    <location>
        <begin position="27"/>
        <end position="518"/>
    </location>
</feature>
<feature type="transmembrane region" description="Helical" evidence="8">
    <location>
        <begin position="156"/>
        <end position="174"/>
    </location>
</feature>
<dbReference type="KEGG" id="amus:LMH87_007107"/>
<dbReference type="GeneID" id="80894266"/>
<dbReference type="Gene3D" id="1.20.1250.20">
    <property type="entry name" value="MFS general substrate transporter like domains"/>
    <property type="match status" value="2"/>
</dbReference>
<evidence type="ECO:0000256" key="4">
    <source>
        <dbReference type="ARBA" id="ARBA00022692"/>
    </source>
</evidence>
<evidence type="ECO:0000256" key="2">
    <source>
        <dbReference type="ARBA" id="ARBA00010992"/>
    </source>
</evidence>
<keyword evidence="4 8" id="KW-0812">Transmembrane</keyword>
<dbReference type="AlphaFoldDB" id="A0A9W8UTG2"/>
<keyword evidence="11" id="KW-1185">Reference proteome</keyword>
<feature type="transmembrane region" description="Helical" evidence="8">
    <location>
        <begin position="228"/>
        <end position="245"/>
    </location>
</feature>
<protein>
    <recommendedName>
        <fullName evidence="9">Major facilitator superfamily (MFS) profile domain-containing protein</fullName>
    </recommendedName>
</protein>
<dbReference type="GO" id="GO:0016020">
    <property type="term" value="C:membrane"/>
    <property type="evidence" value="ECO:0007669"/>
    <property type="project" value="UniProtKB-SubCell"/>
</dbReference>
<proteinExistence type="inferred from homology"/>
<dbReference type="PROSITE" id="PS50850">
    <property type="entry name" value="MFS"/>
    <property type="match status" value="1"/>
</dbReference>
<reference evidence="10" key="1">
    <citation type="journal article" date="2023" name="Access Microbiol">
        <title>De-novo genome assembly for Akanthomyces muscarius, a biocontrol agent of insect agricultural pests.</title>
        <authorList>
            <person name="Erdos Z."/>
            <person name="Studholme D.J."/>
            <person name="Raymond B."/>
            <person name="Sharma M."/>
        </authorList>
    </citation>
    <scope>NUCLEOTIDE SEQUENCE</scope>
    <source>
        <strain evidence="10">Ve6</strain>
    </source>
</reference>
<evidence type="ECO:0000313" key="10">
    <source>
        <dbReference type="EMBL" id="KAJ4165475.1"/>
    </source>
</evidence>
<feature type="transmembrane region" description="Helical" evidence="8">
    <location>
        <begin position="327"/>
        <end position="353"/>
    </location>
</feature>
<dbReference type="InterPro" id="IPR036259">
    <property type="entry name" value="MFS_trans_sf"/>
</dbReference>
<comment type="caution">
    <text evidence="10">The sequence shown here is derived from an EMBL/GenBank/DDBJ whole genome shotgun (WGS) entry which is preliminary data.</text>
</comment>
<dbReference type="PROSITE" id="PS00216">
    <property type="entry name" value="SUGAR_TRANSPORT_1"/>
    <property type="match status" value="1"/>
</dbReference>
<comment type="similarity">
    <text evidence="2 7">Belongs to the major facilitator superfamily. Sugar transporter (TC 2.A.1.1) family.</text>
</comment>
<feature type="transmembrane region" description="Helical" evidence="8">
    <location>
        <begin position="67"/>
        <end position="85"/>
    </location>
</feature>
<dbReference type="GO" id="GO:0005351">
    <property type="term" value="F:carbohydrate:proton symporter activity"/>
    <property type="evidence" value="ECO:0007669"/>
    <property type="project" value="TreeGrafter"/>
</dbReference>
<feature type="transmembrane region" description="Helical" evidence="8">
    <location>
        <begin position="496"/>
        <end position="514"/>
    </location>
</feature>